<protein>
    <recommendedName>
        <fullName evidence="1">RNase H type-1 domain-containing protein</fullName>
    </recommendedName>
</protein>
<dbReference type="EMBL" id="CP133623">
    <property type="protein sequence ID" value="WMV59693.1"/>
    <property type="molecule type" value="Genomic_DNA"/>
</dbReference>
<dbReference type="PANTHER" id="PTHR47723:SF23">
    <property type="entry name" value="REVERSE TRANSCRIPTASE-LIKE PROTEIN"/>
    <property type="match status" value="1"/>
</dbReference>
<reference evidence="2" key="1">
    <citation type="submission" date="2023-08" db="EMBL/GenBank/DDBJ databases">
        <title>A de novo genome assembly of Solanum verrucosum Schlechtendal, a Mexican diploid species geographically isolated from the other diploid A-genome species in potato relatives.</title>
        <authorList>
            <person name="Hosaka K."/>
        </authorList>
    </citation>
    <scope>NUCLEOTIDE SEQUENCE</scope>
    <source>
        <tissue evidence="2">Young leaves</tissue>
    </source>
</reference>
<proteinExistence type="predicted"/>
<organism evidence="2 3">
    <name type="scientific">Solanum verrucosum</name>
    <dbReference type="NCBI Taxonomy" id="315347"/>
    <lineage>
        <taxon>Eukaryota</taxon>
        <taxon>Viridiplantae</taxon>
        <taxon>Streptophyta</taxon>
        <taxon>Embryophyta</taxon>
        <taxon>Tracheophyta</taxon>
        <taxon>Spermatophyta</taxon>
        <taxon>Magnoliopsida</taxon>
        <taxon>eudicotyledons</taxon>
        <taxon>Gunneridae</taxon>
        <taxon>Pentapetalae</taxon>
        <taxon>asterids</taxon>
        <taxon>lamiids</taxon>
        <taxon>Solanales</taxon>
        <taxon>Solanaceae</taxon>
        <taxon>Solanoideae</taxon>
        <taxon>Solaneae</taxon>
        <taxon>Solanum</taxon>
    </lineage>
</organism>
<dbReference type="GO" id="GO:0004523">
    <property type="term" value="F:RNA-DNA hybrid ribonuclease activity"/>
    <property type="evidence" value="ECO:0007669"/>
    <property type="project" value="InterPro"/>
</dbReference>
<dbReference type="Gene3D" id="3.30.420.10">
    <property type="entry name" value="Ribonuclease H-like superfamily/Ribonuclease H"/>
    <property type="match status" value="1"/>
</dbReference>
<evidence type="ECO:0000259" key="1">
    <source>
        <dbReference type="Pfam" id="PF13456"/>
    </source>
</evidence>
<sequence length="166" mass="18216">MGNWIVGFAAKLNVNCALYSEIMALLMGIKLAAKLQINTLQIETDSTVILEIINTGHVSYTNIITECRELLRQLGSPQISHSRREQNQVADKLAKEGARLMQGNIFVEWITPLDFVLKTLHADEDGVPFVTNVIATTVPDSVLSINAANYVGTNVSTGHRVCTDAY</sequence>
<dbReference type="AlphaFoldDB" id="A0AAF0V697"/>
<dbReference type="Proteomes" id="UP001234989">
    <property type="component" value="Chromosome 12"/>
</dbReference>
<keyword evidence="3" id="KW-1185">Reference proteome</keyword>
<dbReference type="InterPro" id="IPR053151">
    <property type="entry name" value="RNase_H-like"/>
</dbReference>
<dbReference type="CDD" id="cd06222">
    <property type="entry name" value="RNase_H_like"/>
    <property type="match status" value="1"/>
</dbReference>
<dbReference type="Pfam" id="PF13456">
    <property type="entry name" value="RVT_3"/>
    <property type="match status" value="1"/>
</dbReference>
<dbReference type="InterPro" id="IPR044730">
    <property type="entry name" value="RNase_H-like_dom_plant"/>
</dbReference>
<gene>
    <name evidence="2" type="ORF">MTR67_053078</name>
</gene>
<name>A0AAF0V697_SOLVR</name>
<dbReference type="PANTHER" id="PTHR47723">
    <property type="entry name" value="OS05G0353850 PROTEIN"/>
    <property type="match status" value="1"/>
</dbReference>
<dbReference type="GO" id="GO:0003676">
    <property type="term" value="F:nucleic acid binding"/>
    <property type="evidence" value="ECO:0007669"/>
    <property type="project" value="InterPro"/>
</dbReference>
<evidence type="ECO:0000313" key="2">
    <source>
        <dbReference type="EMBL" id="WMV59693.1"/>
    </source>
</evidence>
<accession>A0AAF0V697</accession>
<dbReference type="InterPro" id="IPR002156">
    <property type="entry name" value="RNaseH_domain"/>
</dbReference>
<feature type="domain" description="RNase H type-1" evidence="1">
    <location>
        <begin position="2"/>
        <end position="96"/>
    </location>
</feature>
<dbReference type="InterPro" id="IPR012337">
    <property type="entry name" value="RNaseH-like_sf"/>
</dbReference>
<dbReference type="InterPro" id="IPR036397">
    <property type="entry name" value="RNaseH_sf"/>
</dbReference>
<dbReference type="SUPFAM" id="SSF53098">
    <property type="entry name" value="Ribonuclease H-like"/>
    <property type="match status" value="1"/>
</dbReference>
<evidence type="ECO:0000313" key="3">
    <source>
        <dbReference type="Proteomes" id="UP001234989"/>
    </source>
</evidence>